<evidence type="ECO:0000256" key="4">
    <source>
        <dbReference type="ARBA" id="ARBA00023134"/>
    </source>
</evidence>
<protein>
    <submittedName>
        <fullName evidence="10">15156_t:CDS:1</fullName>
    </submittedName>
</protein>
<evidence type="ECO:0000313" key="11">
    <source>
        <dbReference type="Proteomes" id="UP000789901"/>
    </source>
</evidence>
<dbReference type="PANTHER" id="PTHR13748:SF31">
    <property type="entry name" value="ZINC-REGULATED GTPASE METALLOPROTEIN ACTIVATOR 1A-RELATED"/>
    <property type="match status" value="1"/>
</dbReference>
<keyword evidence="5" id="KW-0143">Chaperone</keyword>
<gene>
    <name evidence="10" type="ORF">GMARGA_LOCUS15914</name>
</gene>
<dbReference type="EMBL" id="CAJVQB010011248">
    <property type="protein sequence ID" value="CAG8746303.1"/>
    <property type="molecule type" value="Genomic_DNA"/>
</dbReference>
<evidence type="ECO:0000256" key="5">
    <source>
        <dbReference type="ARBA" id="ARBA00023186"/>
    </source>
</evidence>
<feature type="domain" description="CobW C-terminal" evidence="9">
    <location>
        <begin position="247"/>
        <end position="330"/>
    </location>
</feature>
<keyword evidence="4" id="KW-0342">GTP-binding</keyword>
<evidence type="ECO:0000256" key="1">
    <source>
        <dbReference type="ARBA" id="ARBA00022741"/>
    </source>
</evidence>
<dbReference type="SUPFAM" id="SSF90002">
    <property type="entry name" value="Hypothetical protein YjiA, C-terminal domain"/>
    <property type="match status" value="1"/>
</dbReference>
<dbReference type="Gene3D" id="3.30.1220.10">
    <property type="entry name" value="CobW-like, C-terminal domain"/>
    <property type="match status" value="1"/>
</dbReference>
<dbReference type="Gene3D" id="3.40.50.300">
    <property type="entry name" value="P-loop containing nucleotide triphosphate hydrolases"/>
    <property type="match status" value="1"/>
</dbReference>
<keyword evidence="3" id="KW-0862">Zinc</keyword>
<evidence type="ECO:0000259" key="9">
    <source>
        <dbReference type="Pfam" id="PF07683"/>
    </source>
</evidence>
<comment type="similarity">
    <text evidence="6">Belongs to the SIMIBI class G3E GTPase family. ZNG1 subfamily.</text>
</comment>
<organism evidence="10 11">
    <name type="scientific">Gigaspora margarita</name>
    <dbReference type="NCBI Taxonomy" id="4874"/>
    <lineage>
        <taxon>Eukaryota</taxon>
        <taxon>Fungi</taxon>
        <taxon>Fungi incertae sedis</taxon>
        <taxon>Mucoromycota</taxon>
        <taxon>Glomeromycotina</taxon>
        <taxon>Glomeromycetes</taxon>
        <taxon>Diversisporales</taxon>
        <taxon>Gigasporaceae</taxon>
        <taxon>Gigaspora</taxon>
    </lineage>
</organism>
<keyword evidence="2" id="KW-0378">Hydrolase</keyword>
<evidence type="ECO:0000259" key="8">
    <source>
        <dbReference type="Pfam" id="PF02492"/>
    </source>
</evidence>
<evidence type="ECO:0000256" key="6">
    <source>
        <dbReference type="ARBA" id="ARBA00034320"/>
    </source>
</evidence>
<proteinExistence type="inferred from homology"/>
<dbReference type="InterPro" id="IPR003495">
    <property type="entry name" value="CobW/HypB/UreG_nucleotide-bd"/>
</dbReference>
<dbReference type="Pfam" id="PF07683">
    <property type="entry name" value="CobW_C"/>
    <property type="match status" value="1"/>
</dbReference>
<keyword evidence="1" id="KW-0547">Nucleotide-binding</keyword>
<dbReference type="InterPro" id="IPR036627">
    <property type="entry name" value="CobW-likC_sf"/>
</dbReference>
<evidence type="ECO:0000256" key="3">
    <source>
        <dbReference type="ARBA" id="ARBA00022833"/>
    </source>
</evidence>
<evidence type="ECO:0000256" key="7">
    <source>
        <dbReference type="ARBA" id="ARBA00049117"/>
    </source>
</evidence>
<accession>A0ABN7V959</accession>
<dbReference type="SUPFAM" id="SSF52540">
    <property type="entry name" value="P-loop containing nucleoside triphosphate hydrolases"/>
    <property type="match status" value="1"/>
</dbReference>
<comment type="catalytic activity">
    <reaction evidence="7">
        <text>GTP + H2O = GDP + phosphate + H(+)</text>
        <dbReference type="Rhea" id="RHEA:19669"/>
        <dbReference type="ChEBI" id="CHEBI:15377"/>
        <dbReference type="ChEBI" id="CHEBI:15378"/>
        <dbReference type="ChEBI" id="CHEBI:37565"/>
        <dbReference type="ChEBI" id="CHEBI:43474"/>
        <dbReference type="ChEBI" id="CHEBI:58189"/>
    </reaction>
    <physiologicalReaction direction="left-to-right" evidence="7">
        <dbReference type="Rhea" id="RHEA:19670"/>
    </physiologicalReaction>
</comment>
<dbReference type="InterPro" id="IPR027417">
    <property type="entry name" value="P-loop_NTPase"/>
</dbReference>
<dbReference type="Proteomes" id="UP000789901">
    <property type="component" value="Unassembled WGS sequence"/>
</dbReference>
<name>A0ABN7V959_GIGMA</name>
<dbReference type="Pfam" id="PF02492">
    <property type="entry name" value="cobW"/>
    <property type="match status" value="1"/>
</dbReference>
<evidence type="ECO:0000313" key="10">
    <source>
        <dbReference type="EMBL" id="CAG8746303.1"/>
    </source>
</evidence>
<feature type="domain" description="CobW/HypB/UreG nucleotide-binding" evidence="8">
    <location>
        <begin position="33"/>
        <end position="165"/>
    </location>
</feature>
<sequence length="337" mass="38027">MDEIPELVEIAEIIDSSESKVKDTDKTLSSKVPITIITGFLGSGKSTLLNYILTNQHGKRIAVILNEFGESSGIEKALSINQDGDSFEEWLELQNGCLCCSIKDNGVKAIENLMQKKGKFDYILLETTGLADPGPIASMFWLDDDLGSDVYLDGIVTLVDAKYILQVPHHALVPLDFILDIHAFDIKHPPDFVSSQTLNEDGTDNGHDHNHHHIEEVKTICLTEFPSTTLDLTKIEQWIQSLLWEKMIPTNNTTSCQSNPQITILRLKGIITPNHDIKSRVVVQGVQELYDLQYIPSNINDENAEKKEMIKDKIVIIGRNLEYMKLRNSLWNWMGWV</sequence>
<dbReference type="PANTHER" id="PTHR13748">
    <property type="entry name" value="COBW-RELATED"/>
    <property type="match status" value="1"/>
</dbReference>
<keyword evidence="11" id="KW-1185">Reference proteome</keyword>
<dbReference type="InterPro" id="IPR051316">
    <property type="entry name" value="Zinc-reg_GTPase_activator"/>
</dbReference>
<evidence type="ECO:0000256" key="2">
    <source>
        <dbReference type="ARBA" id="ARBA00022801"/>
    </source>
</evidence>
<comment type="caution">
    <text evidence="10">The sequence shown here is derived from an EMBL/GenBank/DDBJ whole genome shotgun (WGS) entry which is preliminary data.</text>
</comment>
<dbReference type="InterPro" id="IPR011629">
    <property type="entry name" value="CobW-like_C"/>
</dbReference>
<dbReference type="CDD" id="cd03112">
    <property type="entry name" value="CobW-like"/>
    <property type="match status" value="1"/>
</dbReference>
<reference evidence="10 11" key="1">
    <citation type="submission" date="2021-06" db="EMBL/GenBank/DDBJ databases">
        <authorList>
            <person name="Kallberg Y."/>
            <person name="Tangrot J."/>
            <person name="Rosling A."/>
        </authorList>
    </citation>
    <scope>NUCLEOTIDE SEQUENCE [LARGE SCALE GENOMIC DNA]</scope>
    <source>
        <strain evidence="10 11">120-4 pot B 10/14</strain>
    </source>
</reference>